<feature type="transmembrane region" description="Helical" evidence="1">
    <location>
        <begin position="107"/>
        <end position="127"/>
    </location>
</feature>
<accession>A0A106C041</accession>
<evidence type="ECO:0000256" key="1">
    <source>
        <dbReference type="SAM" id="Phobius"/>
    </source>
</evidence>
<dbReference type="EMBL" id="LRDC01000018">
    <property type="protein sequence ID" value="KVX01799.1"/>
    <property type="molecule type" value="Genomic_DNA"/>
</dbReference>
<comment type="caution">
    <text evidence="2">The sequence shown here is derived from an EMBL/GenBank/DDBJ whole genome shotgun (WGS) entry which is preliminary data.</text>
</comment>
<feature type="transmembrane region" description="Helical" evidence="1">
    <location>
        <begin position="38"/>
        <end position="56"/>
    </location>
</feature>
<keyword evidence="1" id="KW-0472">Membrane</keyword>
<feature type="transmembrane region" description="Helical" evidence="1">
    <location>
        <begin position="63"/>
        <end position="87"/>
    </location>
</feature>
<evidence type="ECO:0000313" key="3">
    <source>
        <dbReference type="Proteomes" id="UP000055702"/>
    </source>
</evidence>
<keyword evidence="1" id="KW-1133">Transmembrane helix</keyword>
<dbReference type="Proteomes" id="UP000055702">
    <property type="component" value="Unassembled WGS sequence"/>
</dbReference>
<organism evidence="2">
    <name type="scientific">Shewanella frigidimarina</name>
    <dbReference type="NCBI Taxonomy" id="56812"/>
    <lineage>
        <taxon>Bacteria</taxon>
        <taxon>Pseudomonadati</taxon>
        <taxon>Pseudomonadota</taxon>
        <taxon>Gammaproteobacteria</taxon>
        <taxon>Alteromonadales</taxon>
        <taxon>Shewanellaceae</taxon>
        <taxon>Shewanella</taxon>
    </lineage>
</organism>
<keyword evidence="1" id="KW-0812">Transmembrane</keyword>
<gene>
    <name evidence="2" type="ORF">AWJ07_04255</name>
</gene>
<proteinExistence type="predicted"/>
<reference evidence="2 3" key="1">
    <citation type="submission" date="2016-01" db="EMBL/GenBank/DDBJ databases">
        <title>Draft genome of the antarctic isolate Shewanella frigidimarina Ag06-30.</title>
        <authorList>
            <person name="Parmeciano Di Noto G."/>
            <person name="Vazquez S."/>
            <person name="Mac Cormack W."/>
            <person name="Iriarte A."/>
            <person name="Quiroga C."/>
        </authorList>
    </citation>
    <scope>NUCLEOTIDE SEQUENCE [LARGE SCALE GENOMIC DNA]</scope>
    <source>
        <strain evidence="2 3">Ag06-30</strain>
    </source>
</reference>
<name>A0A106C041_SHEFR</name>
<evidence type="ECO:0000313" key="2">
    <source>
        <dbReference type="EMBL" id="KVX01799.1"/>
    </source>
</evidence>
<dbReference type="AlphaFoldDB" id="A0A106C041"/>
<feature type="transmembrane region" description="Helical" evidence="1">
    <location>
        <begin position="12"/>
        <end position="32"/>
    </location>
</feature>
<sequence length="135" mass="15312">MINMNQNAAPRIPIRVMLLISLYVVLTLIAIWRATTYQAYDLLTLGVIPVFIGLIKRAAWTKVLLISYVGLQSLGLAAMTTTAVIAYQITPDDVKLVFQGYNIPLFPLWWLLLSVVVFQWWVGLSNVTRDYLVKK</sequence>
<protein>
    <submittedName>
        <fullName evidence="2">Uncharacterized protein</fullName>
    </submittedName>
</protein>